<dbReference type="Pfam" id="PF00675">
    <property type="entry name" value="Peptidase_M16"/>
    <property type="match status" value="1"/>
</dbReference>
<name>A0A4Z1R1X8_9GAMM</name>
<dbReference type="EMBL" id="SPUH01000001">
    <property type="protein sequence ID" value="TKS53522.1"/>
    <property type="molecule type" value="Genomic_DNA"/>
</dbReference>
<feature type="domain" description="Peptidase M16 N-terminal" evidence="2">
    <location>
        <begin position="44"/>
        <end position="165"/>
    </location>
</feature>
<accession>A0A4Z1R1X8</accession>
<evidence type="ECO:0000256" key="1">
    <source>
        <dbReference type="ARBA" id="ARBA00007261"/>
    </source>
</evidence>
<dbReference type="InterPro" id="IPR011249">
    <property type="entry name" value="Metalloenz_LuxS/M16"/>
</dbReference>
<dbReference type="OrthoDB" id="9811314at2"/>
<organism evidence="4 5">
    <name type="scientific">Luteimonas yindakuii</name>
    <dbReference type="NCBI Taxonomy" id="2565782"/>
    <lineage>
        <taxon>Bacteria</taxon>
        <taxon>Pseudomonadati</taxon>
        <taxon>Pseudomonadota</taxon>
        <taxon>Gammaproteobacteria</taxon>
        <taxon>Lysobacterales</taxon>
        <taxon>Lysobacteraceae</taxon>
        <taxon>Luteimonas</taxon>
    </lineage>
</organism>
<dbReference type="GO" id="GO:0046872">
    <property type="term" value="F:metal ion binding"/>
    <property type="evidence" value="ECO:0007669"/>
    <property type="project" value="InterPro"/>
</dbReference>
<evidence type="ECO:0000259" key="2">
    <source>
        <dbReference type="Pfam" id="PF00675"/>
    </source>
</evidence>
<dbReference type="PANTHER" id="PTHR11851">
    <property type="entry name" value="METALLOPROTEASE"/>
    <property type="match status" value="1"/>
</dbReference>
<dbReference type="InterPro" id="IPR050361">
    <property type="entry name" value="MPP/UQCRC_Complex"/>
</dbReference>
<evidence type="ECO:0000259" key="3">
    <source>
        <dbReference type="Pfam" id="PF05193"/>
    </source>
</evidence>
<dbReference type="Pfam" id="PF05193">
    <property type="entry name" value="Peptidase_M16_C"/>
    <property type="match status" value="1"/>
</dbReference>
<dbReference type="Proteomes" id="UP000298681">
    <property type="component" value="Unassembled WGS sequence"/>
</dbReference>
<evidence type="ECO:0000313" key="4">
    <source>
        <dbReference type="EMBL" id="TKS53522.1"/>
    </source>
</evidence>
<comment type="caution">
    <text evidence="4">The sequence shown here is derived from an EMBL/GenBank/DDBJ whole genome shotgun (WGS) entry which is preliminary data.</text>
</comment>
<dbReference type="AlphaFoldDB" id="A0A4Z1R1X8"/>
<gene>
    <name evidence="4" type="ORF">E4582_01175</name>
</gene>
<protein>
    <submittedName>
        <fullName evidence="4">Insulinase family protein</fullName>
    </submittedName>
</protein>
<proteinExistence type="inferred from homology"/>
<sequence length="473" mass="50894">MRSRAVLGGALALLASLAIPAAAQQPDRWTIPIRTHTLDNGLTVVVSEDRSSPTVGVSVVYNVGMRLEPENRTGFAHLFEHLMFQGTPVAPKGVFDRVIQGGGGRLNGSTRPDYTNYIETAPVSALKPILWLEADRMKTLDFSPDNLKNQQDVVKEEIRVNVQNQPYGLFFVFDMGRLAFSKWANAHDGYGSFKDLEGATLADVEAFHRDYYGPNNAVIGIVGDVSADEAFALVEEYFGGIAARATPDSPDVSEPLNTEGRREAQADALAQVPALAVGWKMPERGSADHAPMAVLSQLLAGGDASRLYQGLVKGREQLLNLEGGAGWPMGHAWDYDGPTLMTLFALYKPNVDPDAVLAAIDEEIARIVAEGVPAETLAAAKTKMLADYVNALEPFISRADELAKAQLLWGDAQTLNRVPEWVQAVTVADVQRVARTYLTEGNRTVIDRVPAAMAPARGIAAPAAPAPAAPTQD</sequence>
<dbReference type="InterPro" id="IPR007863">
    <property type="entry name" value="Peptidase_M16_C"/>
</dbReference>
<dbReference type="RefSeq" id="WP_134672908.1">
    <property type="nucleotide sequence ID" value="NZ_CP039383.2"/>
</dbReference>
<dbReference type="Gene3D" id="3.30.830.10">
    <property type="entry name" value="Metalloenzyme, LuxS/M16 peptidase-like"/>
    <property type="match status" value="2"/>
</dbReference>
<dbReference type="SUPFAM" id="SSF63411">
    <property type="entry name" value="LuxS/MPP-like metallohydrolase"/>
    <property type="match status" value="2"/>
</dbReference>
<feature type="domain" description="Peptidase M16 C-terminal" evidence="3">
    <location>
        <begin position="200"/>
        <end position="383"/>
    </location>
</feature>
<dbReference type="InterPro" id="IPR011765">
    <property type="entry name" value="Pept_M16_N"/>
</dbReference>
<dbReference type="PANTHER" id="PTHR11851:SF49">
    <property type="entry name" value="MITOCHONDRIAL-PROCESSING PEPTIDASE SUBUNIT ALPHA"/>
    <property type="match status" value="1"/>
</dbReference>
<comment type="similarity">
    <text evidence="1">Belongs to the peptidase M16 family.</text>
</comment>
<keyword evidence="5" id="KW-1185">Reference proteome</keyword>
<evidence type="ECO:0000313" key="5">
    <source>
        <dbReference type="Proteomes" id="UP000298681"/>
    </source>
</evidence>
<reference evidence="4 5" key="1">
    <citation type="submission" date="2019-01" db="EMBL/GenBank/DDBJ databases">
        <authorList>
            <person name="Zhang S."/>
        </authorList>
    </citation>
    <scope>NUCLEOTIDE SEQUENCE [LARGE SCALE GENOMIC DNA]</scope>
    <source>
        <strain evidence="4 5">1626</strain>
    </source>
</reference>